<dbReference type="Pfam" id="PF01435">
    <property type="entry name" value="Peptidase_M48"/>
    <property type="match status" value="1"/>
</dbReference>
<feature type="signal peptide" evidence="7">
    <location>
        <begin position="1"/>
        <end position="21"/>
    </location>
</feature>
<name>A0A7T2LMU9_9SPHN</name>
<dbReference type="PANTHER" id="PTHR22726:SF1">
    <property type="entry name" value="METALLOENDOPEPTIDASE OMA1, MITOCHONDRIAL"/>
    <property type="match status" value="1"/>
</dbReference>
<evidence type="ECO:0000256" key="4">
    <source>
        <dbReference type="ARBA" id="ARBA00022801"/>
    </source>
</evidence>
<dbReference type="PANTHER" id="PTHR22726">
    <property type="entry name" value="METALLOENDOPEPTIDASE OMA1"/>
    <property type="match status" value="1"/>
</dbReference>
<dbReference type="GO" id="GO:0016020">
    <property type="term" value="C:membrane"/>
    <property type="evidence" value="ECO:0007669"/>
    <property type="project" value="TreeGrafter"/>
</dbReference>
<evidence type="ECO:0000313" key="9">
    <source>
        <dbReference type="EMBL" id="QPQ55959.1"/>
    </source>
</evidence>
<dbReference type="RefSeq" id="WP_200972819.1">
    <property type="nucleotide sequence ID" value="NZ_CP065592.1"/>
</dbReference>
<evidence type="ECO:0000256" key="6">
    <source>
        <dbReference type="ARBA" id="ARBA00023049"/>
    </source>
</evidence>
<dbReference type="Gene3D" id="3.30.2010.10">
    <property type="entry name" value="Metalloproteases ('zincins'), catalytic domain"/>
    <property type="match status" value="1"/>
</dbReference>
<keyword evidence="2 9" id="KW-0645">Protease</keyword>
<dbReference type="PROSITE" id="PS51782">
    <property type="entry name" value="LYSM"/>
    <property type="match status" value="1"/>
</dbReference>
<dbReference type="Pfam" id="PF01476">
    <property type="entry name" value="LysM"/>
    <property type="match status" value="1"/>
</dbReference>
<dbReference type="Proteomes" id="UP000594873">
    <property type="component" value="Chromosome"/>
</dbReference>
<dbReference type="GO" id="GO:0051603">
    <property type="term" value="P:proteolysis involved in protein catabolic process"/>
    <property type="evidence" value="ECO:0007669"/>
    <property type="project" value="TreeGrafter"/>
</dbReference>
<dbReference type="InterPro" id="IPR018392">
    <property type="entry name" value="LysM"/>
</dbReference>
<evidence type="ECO:0000259" key="8">
    <source>
        <dbReference type="PROSITE" id="PS51782"/>
    </source>
</evidence>
<gene>
    <name evidence="9" type="ORF">IC614_05100</name>
</gene>
<proteinExistence type="predicted"/>
<evidence type="ECO:0000256" key="3">
    <source>
        <dbReference type="ARBA" id="ARBA00022723"/>
    </source>
</evidence>
<organism evidence="9 10">
    <name type="scientific">Allosphingosinicella flava</name>
    <dbReference type="NCBI Taxonomy" id="2771430"/>
    <lineage>
        <taxon>Bacteria</taxon>
        <taxon>Pseudomonadati</taxon>
        <taxon>Pseudomonadota</taxon>
        <taxon>Alphaproteobacteria</taxon>
        <taxon>Sphingomonadales</taxon>
        <taxon>Sphingomonadaceae</taxon>
        <taxon>Allosphingosinicella</taxon>
    </lineage>
</organism>
<evidence type="ECO:0000313" key="10">
    <source>
        <dbReference type="Proteomes" id="UP000594873"/>
    </source>
</evidence>
<accession>A0A7T2LMU9</accession>
<feature type="chain" id="PRO_5032582477" evidence="7">
    <location>
        <begin position="22"/>
        <end position="487"/>
    </location>
</feature>
<keyword evidence="5" id="KW-0862">Zinc</keyword>
<dbReference type="GO" id="GO:0046872">
    <property type="term" value="F:metal ion binding"/>
    <property type="evidence" value="ECO:0007669"/>
    <property type="project" value="UniProtKB-KW"/>
</dbReference>
<evidence type="ECO:0000256" key="2">
    <source>
        <dbReference type="ARBA" id="ARBA00022670"/>
    </source>
</evidence>
<keyword evidence="3" id="KW-0479">Metal-binding</keyword>
<dbReference type="PROSITE" id="PS51257">
    <property type="entry name" value="PROKAR_LIPOPROTEIN"/>
    <property type="match status" value="1"/>
</dbReference>
<protein>
    <submittedName>
        <fullName evidence="9">M48 family metalloprotease</fullName>
    </submittedName>
</protein>
<comment type="cofactor">
    <cofactor evidence="1">
        <name>Zn(2+)</name>
        <dbReference type="ChEBI" id="CHEBI:29105"/>
    </cofactor>
</comment>
<dbReference type="EMBL" id="CP065592">
    <property type="protein sequence ID" value="QPQ55959.1"/>
    <property type="molecule type" value="Genomic_DNA"/>
</dbReference>
<sequence>MKTKMLAVLSASLLAVGCATGGLVGEGPNRQISQSAAQTAAQQHPQIIEEFGGAETSARSSYVTSVGRRVAAQSGVRGAGAGAYTFTTLNSPVLNAFAVPGGYIYITRELLGLMDDEAELASVLGHEIGHIAADHSAQRSSRSQISQVLAALAGVVTGSSQVAQVASTLSQGLVLNYSRSQEFQADDLGIRYMAGAGYDPGASPTLLTSLGAATSLETRVSGGPDERSIPSWARSHPLSADRVTRATRQANATGLANRGTRNRDQFLAQIDGMLWGDDPAQGVVEGRNFFHPDLRLRFTVPNGYGIQNGTRAVTVSGANGQAMFSGGRYQGDLGSYIAQVFRGLAGQTQLNFSQPRATTVNGIPAAYSTARVATQQGQVDLTVFAYQWDSNTAYHFATLTRAGTGLGPFSSLVGSVARLSATEAAAIRPRVIDVVTVRAGDTVQSLASRMAYNDLKLERFLVLNSLAANSQLRAGDKVKLIVYGNRS</sequence>
<keyword evidence="7" id="KW-0732">Signal</keyword>
<evidence type="ECO:0000256" key="5">
    <source>
        <dbReference type="ARBA" id="ARBA00022833"/>
    </source>
</evidence>
<dbReference type="GO" id="GO:0004222">
    <property type="term" value="F:metalloendopeptidase activity"/>
    <property type="evidence" value="ECO:0007669"/>
    <property type="project" value="InterPro"/>
</dbReference>
<dbReference type="InterPro" id="IPR051156">
    <property type="entry name" value="Mito/Outer_Membr_Metalloprot"/>
</dbReference>
<dbReference type="KEGG" id="sflv:IC614_05100"/>
<keyword evidence="4" id="KW-0378">Hydrolase</keyword>
<reference evidence="9 10" key="1">
    <citation type="submission" date="2020-11" db="EMBL/GenBank/DDBJ databases">
        <title>Genome seq and assembly of Sphingosinicella sp.</title>
        <authorList>
            <person name="Chhetri G."/>
        </authorList>
    </citation>
    <scope>NUCLEOTIDE SEQUENCE [LARGE SCALE GENOMIC DNA]</scope>
    <source>
        <strain evidence="9 10">UDD2</strain>
    </source>
</reference>
<evidence type="ECO:0000256" key="7">
    <source>
        <dbReference type="SAM" id="SignalP"/>
    </source>
</evidence>
<evidence type="ECO:0000256" key="1">
    <source>
        <dbReference type="ARBA" id="ARBA00001947"/>
    </source>
</evidence>
<feature type="domain" description="LysM" evidence="8">
    <location>
        <begin position="433"/>
        <end position="480"/>
    </location>
</feature>
<dbReference type="AlphaFoldDB" id="A0A7T2LMU9"/>
<keyword evidence="10" id="KW-1185">Reference proteome</keyword>
<dbReference type="CDD" id="cd00118">
    <property type="entry name" value="LysM"/>
    <property type="match status" value="1"/>
</dbReference>
<keyword evidence="6 9" id="KW-0482">Metalloprotease</keyword>
<dbReference type="InterPro" id="IPR001915">
    <property type="entry name" value="Peptidase_M48"/>
</dbReference>